<name>A0A7X4RX45_9VIBR</name>
<comment type="caution">
    <text evidence="1">The sequence shown here is derived from an EMBL/GenBank/DDBJ whole genome shotgun (WGS) entry which is preliminary data.</text>
</comment>
<reference evidence="1 2" key="1">
    <citation type="submission" date="2019-10" db="EMBL/GenBank/DDBJ databases">
        <title>Vibrio sp. nov. isolated from a shrimp pond.</title>
        <authorList>
            <person name="Gomez-Gil B."/>
            <person name="Enciso-Ibarra J."/>
            <person name="Enciso-Ibarra K."/>
            <person name="Bolan-Mejia C."/>
        </authorList>
    </citation>
    <scope>NUCLEOTIDE SEQUENCE [LARGE SCALE GENOMIC DNA]</scope>
    <source>
        <strain evidence="1 2">CAIM 722</strain>
    </source>
</reference>
<dbReference type="EMBL" id="WEKT01000079">
    <property type="protein sequence ID" value="MZI95919.1"/>
    <property type="molecule type" value="Genomic_DNA"/>
</dbReference>
<gene>
    <name evidence="1" type="ORF">F9817_22285</name>
</gene>
<sequence length="257" mass="29138">MATFTLKVNKRVVWEEEQQRVNATLSAQYQSHFRPPELSANDVSPNKVLPVVDASIVEFDRDGFPTKLLGVTDESGVTDIRFDRQGPCRIRISARGYTPEDIVLTTADFEKQNNCVSVVLREMDMMAYSGGHDLGIITSALWRKADDSEGAAFEFSAYGYVRFAHHLKDLLQQEFKPCYLNPTQEATNQSHLYVRRHAAFDPQDIFLCHGLSIRFPQVHVMEVINLFSDNQVAEKYVYLGHKTGDEHAGEQVLAVLR</sequence>
<dbReference type="RefSeq" id="WP_161158414.1">
    <property type="nucleotide sequence ID" value="NZ_WEKT01000079.1"/>
</dbReference>
<keyword evidence="2" id="KW-1185">Reference proteome</keyword>
<proteinExistence type="predicted"/>
<dbReference type="AlphaFoldDB" id="A0A7X4RX45"/>
<evidence type="ECO:0000313" key="1">
    <source>
        <dbReference type="EMBL" id="MZI95919.1"/>
    </source>
</evidence>
<dbReference type="Proteomes" id="UP000462621">
    <property type="component" value="Unassembled WGS sequence"/>
</dbReference>
<evidence type="ECO:0000313" key="2">
    <source>
        <dbReference type="Proteomes" id="UP000462621"/>
    </source>
</evidence>
<accession>A0A7X4RX45</accession>
<organism evidence="1 2">
    <name type="scientific">Vibrio eleionomae</name>
    <dbReference type="NCBI Taxonomy" id="2653505"/>
    <lineage>
        <taxon>Bacteria</taxon>
        <taxon>Pseudomonadati</taxon>
        <taxon>Pseudomonadota</taxon>
        <taxon>Gammaproteobacteria</taxon>
        <taxon>Vibrionales</taxon>
        <taxon>Vibrionaceae</taxon>
        <taxon>Vibrio</taxon>
    </lineage>
</organism>
<protein>
    <submittedName>
        <fullName evidence="1">Uncharacterized protein</fullName>
    </submittedName>
</protein>